<reference evidence="2 3" key="1">
    <citation type="journal article" date="2018" name="J. Microbiol.">
        <title>Bacillus spongiae sp. nov., isolated from sponge of Jeju Island.</title>
        <authorList>
            <person name="Lee G.E."/>
            <person name="Im W.T."/>
            <person name="Park J.S."/>
        </authorList>
    </citation>
    <scope>NUCLEOTIDE SEQUENCE [LARGE SCALE GENOMIC DNA]</scope>
    <source>
        <strain evidence="2 3">135PIL107-10</strain>
    </source>
</reference>
<gene>
    <name evidence="2" type="ORF">WAK64_14630</name>
</gene>
<comment type="caution">
    <text evidence="2">The sequence shown here is derived from an EMBL/GenBank/DDBJ whole genome shotgun (WGS) entry which is preliminary data.</text>
</comment>
<keyword evidence="1" id="KW-0472">Membrane</keyword>
<keyword evidence="1" id="KW-0812">Transmembrane</keyword>
<protein>
    <recommendedName>
        <fullName evidence="4">DUF58 domain-containing protein</fullName>
    </recommendedName>
</protein>
<feature type="transmembrane region" description="Helical" evidence="1">
    <location>
        <begin position="12"/>
        <end position="33"/>
    </location>
</feature>
<sequence length="267" mass="30698">MDVRTYYKNAARISFIVGIVLMGIVGVYAVSSIWFGLDWLLLIEMGSVSLVLIAISFIQRNRYNNVTVENQAPNLEDELLLTRDHFICKYLPSPNMKISLFQSDGHAIGEIRDAKKQWWKWMIPGSFFAFLPIKYELVDQKQNVVGKYVKKAGLKAKVDILNKSGEKIGMYEEPLVQTMKQKKGRIIDQNGVEILWVEQMGMVQGARIKNEGGAEQARIQCGWMPRDYSNKFKELNLPIVTISDEMSNEERIMAFAIFLTLLSYWRN</sequence>
<feature type="transmembrane region" description="Helical" evidence="1">
    <location>
        <begin position="39"/>
        <end position="58"/>
    </location>
</feature>
<evidence type="ECO:0000256" key="1">
    <source>
        <dbReference type="SAM" id="Phobius"/>
    </source>
</evidence>
<proteinExistence type="predicted"/>
<evidence type="ECO:0000313" key="3">
    <source>
        <dbReference type="Proteomes" id="UP001312865"/>
    </source>
</evidence>
<organism evidence="2 3">
    <name type="scientific">Bacillus spongiae</name>
    <dbReference type="NCBI Taxonomy" id="2683610"/>
    <lineage>
        <taxon>Bacteria</taxon>
        <taxon>Bacillati</taxon>
        <taxon>Bacillota</taxon>
        <taxon>Bacilli</taxon>
        <taxon>Bacillales</taxon>
        <taxon>Bacillaceae</taxon>
        <taxon>Bacillus</taxon>
    </lineage>
</organism>
<keyword evidence="3" id="KW-1185">Reference proteome</keyword>
<evidence type="ECO:0008006" key="4">
    <source>
        <dbReference type="Google" id="ProtNLM"/>
    </source>
</evidence>
<keyword evidence="1" id="KW-1133">Transmembrane helix</keyword>
<dbReference type="RefSeq" id="WP_336587738.1">
    <property type="nucleotide sequence ID" value="NZ_JBBAXC010000012.1"/>
</dbReference>
<accession>A0ABU8HGH4</accession>
<name>A0ABU8HGH4_9BACI</name>
<evidence type="ECO:0000313" key="2">
    <source>
        <dbReference type="EMBL" id="MEI5908291.1"/>
    </source>
</evidence>
<dbReference type="EMBL" id="JBBAXC010000012">
    <property type="protein sequence ID" value="MEI5908291.1"/>
    <property type="molecule type" value="Genomic_DNA"/>
</dbReference>
<dbReference type="Proteomes" id="UP001312865">
    <property type="component" value="Unassembled WGS sequence"/>
</dbReference>